<dbReference type="SUPFAM" id="SSF51735">
    <property type="entry name" value="NAD(P)-binding Rossmann-fold domains"/>
    <property type="match status" value="1"/>
</dbReference>
<feature type="domain" description="Gfo/Idh/MocA-like oxidoreductase N-terminal" evidence="1">
    <location>
        <begin position="1"/>
        <end position="118"/>
    </location>
</feature>
<dbReference type="Gene3D" id="3.40.50.720">
    <property type="entry name" value="NAD(P)-binding Rossmann-like Domain"/>
    <property type="match status" value="1"/>
</dbReference>
<dbReference type="Pfam" id="PF22725">
    <property type="entry name" value="GFO_IDH_MocA_C3"/>
    <property type="match status" value="1"/>
</dbReference>
<dbReference type="PANTHER" id="PTHR43054:SF1">
    <property type="entry name" value="SCYLLO-INOSITOL 2-DEHYDROGENASE (NADP(+)) IOLU"/>
    <property type="match status" value="1"/>
</dbReference>
<dbReference type="GO" id="GO:0000166">
    <property type="term" value="F:nucleotide binding"/>
    <property type="evidence" value="ECO:0007669"/>
    <property type="project" value="InterPro"/>
</dbReference>
<dbReference type="AlphaFoldDB" id="A0A6A0BCR3"/>
<keyword evidence="4" id="KW-1185">Reference proteome</keyword>
<dbReference type="SUPFAM" id="SSF55347">
    <property type="entry name" value="Glyceraldehyde-3-phosphate dehydrogenase-like, C-terminal domain"/>
    <property type="match status" value="1"/>
</dbReference>
<name>A0A6A0BCR3_9LACT</name>
<dbReference type="Proteomes" id="UP000480303">
    <property type="component" value="Unassembled WGS sequence"/>
</dbReference>
<accession>A0A6A0BCR3</accession>
<dbReference type="Gene3D" id="3.30.360.10">
    <property type="entry name" value="Dihydrodipicolinate Reductase, domain 2"/>
    <property type="match status" value="1"/>
</dbReference>
<dbReference type="RefSeq" id="WP_172209628.1">
    <property type="nucleotide sequence ID" value="NZ_BLLI01000063.1"/>
</dbReference>
<sequence length="329" mass="36273">MKIAILGAGMIVSDLLPIVKDFDNIDFTAIFGAESDKEKMAEFVENYGIGSIFYDYDALLSSDIADTIYVALPNFLHYPFAKKALEAGKNVIVEKPFTSNLQEFTELETLAKAKKLFLFEAITNQYLKNYEAIKADLPTIGDVKIVACNYSQYSSRYDLFKAGTILPAFNPAMSGGALMDLNIYNIHFVVGLFGKPEKVDYLANIAHGIDTSGILMLDYGHLKAICIGAKDCAAPVASTIQGDKGTIRVEGPSNTVEAYSYILNKQAPIIKDVKSHEHRMFDEFVAFEKMIATDDFDEMTARLANSRIVMTIIEQAKASANLVFGADQK</sequence>
<gene>
    <name evidence="3" type="ORF">Hs30E_17410</name>
</gene>
<dbReference type="InterPro" id="IPR055170">
    <property type="entry name" value="GFO_IDH_MocA-like_dom"/>
</dbReference>
<dbReference type="Pfam" id="PF01408">
    <property type="entry name" value="GFO_IDH_MocA"/>
    <property type="match status" value="1"/>
</dbReference>
<evidence type="ECO:0000259" key="2">
    <source>
        <dbReference type="Pfam" id="PF22725"/>
    </source>
</evidence>
<dbReference type="InterPro" id="IPR036291">
    <property type="entry name" value="NAD(P)-bd_dom_sf"/>
</dbReference>
<comment type="caution">
    <text evidence="3">The sequence shown here is derived from an EMBL/GenBank/DDBJ whole genome shotgun (WGS) entry which is preliminary data.</text>
</comment>
<feature type="domain" description="GFO/IDH/MocA-like oxidoreductase" evidence="2">
    <location>
        <begin position="139"/>
        <end position="248"/>
    </location>
</feature>
<evidence type="ECO:0000259" key="1">
    <source>
        <dbReference type="Pfam" id="PF01408"/>
    </source>
</evidence>
<organism evidence="3 4">
    <name type="scientific">Pseudolactococcus hodotermopsidis</name>
    <dbReference type="NCBI Taxonomy" id="2709157"/>
    <lineage>
        <taxon>Bacteria</taxon>
        <taxon>Bacillati</taxon>
        <taxon>Bacillota</taxon>
        <taxon>Bacilli</taxon>
        <taxon>Lactobacillales</taxon>
        <taxon>Streptococcaceae</taxon>
        <taxon>Pseudolactococcus</taxon>
    </lineage>
</organism>
<reference evidence="3 4" key="1">
    <citation type="submission" date="2020-02" db="EMBL/GenBank/DDBJ databases">
        <title>Draft genome sequence of Lactococcus sp. Hs30E4-3.</title>
        <authorList>
            <person name="Noda S."/>
            <person name="Yuki M."/>
            <person name="Ohkuma M."/>
        </authorList>
    </citation>
    <scope>NUCLEOTIDE SEQUENCE [LARGE SCALE GENOMIC DNA]</scope>
    <source>
        <strain evidence="3 4">Hs30E4-3</strain>
    </source>
</reference>
<protein>
    <submittedName>
        <fullName evidence="3">NAD(P)-dependent oxidoreductase</fullName>
    </submittedName>
</protein>
<evidence type="ECO:0000313" key="4">
    <source>
        <dbReference type="Proteomes" id="UP000480303"/>
    </source>
</evidence>
<proteinExistence type="predicted"/>
<dbReference type="InterPro" id="IPR000683">
    <property type="entry name" value="Gfo/Idh/MocA-like_OxRdtase_N"/>
</dbReference>
<evidence type="ECO:0000313" key="3">
    <source>
        <dbReference type="EMBL" id="GFH43190.1"/>
    </source>
</evidence>
<dbReference type="EMBL" id="BLLI01000063">
    <property type="protein sequence ID" value="GFH43190.1"/>
    <property type="molecule type" value="Genomic_DNA"/>
</dbReference>
<dbReference type="PANTHER" id="PTHR43054">
    <property type="match status" value="1"/>
</dbReference>